<protein>
    <submittedName>
        <fullName evidence="1">Uncharacterized protein</fullName>
    </submittedName>
</protein>
<name>A0A6C0ED09_9ZZZZ</name>
<evidence type="ECO:0000313" key="1">
    <source>
        <dbReference type="EMBL" id="QHT26994.1"/>
    </source>
</evidence>
<organism evidence="1">
    <name type="scientific">viral metagenome</name>
    <dbReference type="NCBI Taxonomy" id="1070528"/>
    <lineage>
        <taxon>unclassified sequences</taxon>
        <taxon>metagenomes</taxon>
        <taxon>organismal metagenomes</taxon>
    </lineage>
</organism>
<sequence length="409" mass="48687">MLNIKISIDDFPIIANMKKIEQKNKIIEILKTGYKIHFPDEKKIYNNNEYNDIIHKIEIIKNEITNTDMSNKITSLEQSLNKLIGLSSNSYKKGNFGECLLDDIISNRYGDIEYEKKGHIPHSGDAWLLLPDNKIIMLESKNYINTVNKDEIIKLQNDMINHHIKWGIMISFNSLIQGMKELDLHTFMHNNETYSIIMISNLGLDIHKLDLGLQIIRKLILKFDNIKEFPWIVQDINENLHELNNIIKKNYFLRDNYYTMEKDIQKILSNYYIVLREYQYELEKKVNEINYKISNTMKNSIELKNYNDDDIEKKSNILINNLINEYREKKIYSLLERIIDFIKKKKWNIIIDNNNDILLINYEKIEIGKIKFQIKKIIINIFKFDILINLNLGKDNENKYLINILNMIT</sequence>
<accession>A0A6C0ED09</accession>
<dbReference type="EMBL" id="MN739806">
    <property type="protein sequence ID" value="QHT26994.1"/>
    <property type="molecule type" value="Genomic_DNA"/>
</dbReference>
<proteinExistence type="predicted"/>
<reference evidence="1" key="1">
    <citation type="journal article" date="2020" name="Nature">
        <title>Giant virus diversity and host interactions through global metagenomics.</title>
        <authorList>
            <person name="Schulz F."/>
            <person name="Roux S."/>
            <person name="Paez-Espino D."/>
            <person name="Jungbluth S."/>
            <person name="Walsh D.A."/>
            <person name="Denef V.J."/>
            <person name="McMahon K.D."/>
            <person name="Konstantinidis K.T."/>
            <person name="Eloe-Fadrosh E.A."/>
            <person name="Kyrpides N.C."/>
            <person name="Woyke T."/>
        </authorList>
    </citation>
    <scope>NUCLEOTIDE SEQUENCE</scope>
    <source>
        <strain evidence="1">GVMAG-M-3300023179-2</strain>
    </source>
</reference>
<dbReference type="AlphaFoldDB" id="A0A6C0ED09"/>